<feature type="transmembrane region" description="Helical" evidence="4">
    <location>
        <begin position="81"/>
        <end position="100"/>
    </location>
</feature>
<keyword evidence="2" id="KW-0418">Kinase</keyword>
<dbReference type="GO" id="GO:0000155">
    <property type="term" value="F:phosphorelay sensor kinase activity"/>
    <property type="evidence" value="ECO:0007669"/>
    <property type="project" value="InterPro"/>
</dbReference>
<evidence type="ECO:0000256" key="1">
    <source>
        <dbReference type="ARBA" id="ARBA00022679"/>
    </source>
</evidence>
<dbReference type="Gene3D" id="1.20.5.1930">
    <property type="match status" value="1"/>
</dbReference>
<dbReference type="GO" id="GO:0016020">
    <property type="term" value="C:membrane"/>
    <property type="evidence" value="ECO:0007669"/>
    <property type="project" value="InterPro"/>
</dbReference>
<evidence type="ECO:0000259" key="5">
    <source>
        <dbReference type="Pfam" id="PF07730"/>
    </source>
</evidence>
<accession>A0A917G1Q8</accession>
<feature type="transmembrane region" description="Helical" evidence="4">
    <location>
        <begin position="106"/>
        <end position="135"/>
    </location>
</feature>
<dbReference type="SUPFAM" id="SSF55874">
    <property type="entry name" value="ATPase domain of HSP90 chaperone/DNA topoisomerase II/histidine kinase"/>
    <property type="match status" value="1"/>
</dbReference>
<keyword evidence="4" id="KW-0472">Membrane</keyword>
<evidence type="ECO:0000313" key="7">
    <source>
        <dbReference type="Proteomes" id="UP000654257"/>
    </source>
</evidence>
<evidence type="ECO:0000256" key="3">
    <source>
        <dbReference type="ARBA" id="ARBA00023012"/>
    </source>
</evidence>
<keyword evidence="4" id="KW-1133">Transmembrane helix</keyword>
<dbReference type="Gene3D" id="3.30.565.10">
    <property type="entry name" value="Histidine kinase-like ATPase, C-terminal domain"/>
    <property type="match status" value="1"/>
</dbReference>
<dbReference type="AlphaFoldDB" id="A0A917G1Q8"/>
<feature type="transmembrane region" description="Helical" evidence="4">
    <location>
        <begin position="30"/>
        <end position="50"/>
    </location>
</feature>
<feature type="transmembrane region" description="Helical" evidence="4">
    <location>
        <begin position="6"/>
        <end position="23"/>
    </location>
</feature>
<keyword evidence="4" id="KW-0812">Transmembrane</keyword>
<dbReference type="InterPro" id="IPR011712">
    <property type="entry name" value="Sig_transdc_His_kin_sub3_dim/P"/>
</dbReference>
<protein>
    <recommendedName>
        <fullName evidence="5">Signal transduction histidine kinase subgroup 3 dimerisation and phosphoacceptor domain-containing protein</fullName>
    </recommendedName>
</protein>
<sequence length="349" mass="35373">MRGAQGGLYVLVILLVLPLLDALRRGVAGGIASAACVLIVGVLFVIGQGMSLDSKLWHRVSVLTALAAASLTGLSIWGSPWVVGPVLAAVTCAHALPLVARACVGVAAVSIASAAVAGELTAAVVVGGAGAIALLRARLLAEIAVSRAGKEALARAAVENERLRIARDLHDLLGHSLATMVVKAELAERLTVVDAKLAAQAARDVQSVGRAAMVEVGEAVTGYRTSSLDAEVARALDTLAASTVNVDVAERTWSADVDAVLAWAVREAATNVIRHADATTVGITVTPGPEEVVLQVINDNRADSSSNPGSGQGILGLRERVDAVGGTVTAFASDGGFELTVTVPTGGKS</sequence>
<keyword evidence="7" id="KW-1185">Reference proteome</keyword>
<keyword evidence="1" id="KW-0808">Transferase</keyword>
<dbReference type="EMBL" id="BMCU01000004">
    <property type="protein sequence ID" value="GGG18600.1"/>
    <property type="molecule type" value="Genomic_DNA"/>
</dbReference>
<dbReference type="GO" id="GO:0046983">
    <property type="term" value="F:protein dimerization activity"/>
    <property type="evidence" value="ECO:0007669"/>
    <property type="project" value="InterPro"/>
</dbReference>
<comment type="caution">
    <text evidence="6">The sequence shown here is derived from an EMBL/GenBank/DDBJ whole genome shotgun (WGS) entry which is preliminary data.</text>
</comment>
<name>A0A917G1Q8_9NOCA</name>
<feature type="domain" description="Signal transduction histidine kinase subgroup 3 dimerisation and phosphoacceptor" evidence="5">
    <location>
        <begin position="161"/>
        <end position="227"/>
    </location>
</feature>
<dbReference type="RefSeq" id="WP_188546253.1">
    <property type="nucleotide sequence ID" value="NZ_BMCU01000004.1"/>
</dbReference>
<gene>
    <name evidence="6" type="ORF">GCM10007304_35690</name>
</gene>
<keyword evidence="3" id="KW-0902">Two-component regulatory system</keyword>
<evidence type="ECO:0000313" key="6">
    <source>
        <dbReference type="EMBL" id="GGG18600.1"/>
    </source>
</evidence>
<evidence type="ECO:0000256" key="4">
    <source>
        <dbReference type="SAM" id="Phobius"/>
    </source>
</evidence>
<dbReference type="Proteomes" id="UP000654257">
    <property type="component" value="Unassembled WGS sequence"/>
</dbReference>
<proteinExistence type="predicted"/>
<dbReference type="InterPro" id="IPR050482">
    <property type="entry name" value="Sensor_HK_TwoCompSys"/>
</dbReference>
<feature type="transmembrane region" description="Helical" evidence="4">
    <location>
        <begin position="56"/>
        <end position="74"/>
    </location>
</feature>
<dbReference type="InterPro" id="IPR036890">
    <property type="entry name" value="HATPase_C_sf"/>
</dbReference>
<dbReference type="Pfam" id="PF07730">
    <property type="entry name" value="HisKA_3"/>
    <property type="match status" value="1"/>
</dbReference>
<dbReference type="CDD" id="cd16917">
    <property type="entry name" value="HATPase_UhpB-NarQ-NarX-like"/>
    <property type="match status" value="1"/>
</dbReference>
<reference evidence="6" key="2">
    <citation type="submission" date="2020-09" db="EMBL/GenBank/DDBJ databases">
        <authorList>
            <person name="Sun Q."/>
            <person name="Sedlacek I."/>
        </authorList>
    </citation>
    <scope>NUCLEOTIDE SEQUENCE</scope>
    <source>
        <strain evidence="6">CCM 7905</strain>
    </source>
</reference>
<organism evidence="6 7">
    <name type="scientific">Rhodococcoides trifolii</name>
    <dbReference type="NCBI Taxonomy" id="908250"/>
    <lineage>
        <taxon>Bacteria</taxon>
        <taxon>Bacillati</taxon>
        <taxon>Actinomycetota</taxon>
        <taxon>Actinomycetes</taxon>
        <taxon>Mycobacteriales</taxon>
        <taxon>Nocardiaceae</taxon>
        <taxon>Rhodococcoides</taxon>
    </lineage>
</organism>
<evidence type="ECO:0000256" key="2">
    <source>
        <dbReference type="ARBA" id="ARBA00022777"/>
    </source>
</evidence>
<reference evidence="6" key="1">
    <citation type="journal article" date="2014" name="Int. J. Syst. Evol. Microbiol.">
        <title>Complete genome sequence of Corynebacterium casei LMG S-19264T (=DSM 44701T), isolated from a smear-ripened cheese.</title>
        <authorList>
            <consortium name="US DOE Joint Genome Institute (JGI-PGF)"/>
            <person name="Walter F."/>
            <person name="Albersmeier A."/>
            <person name="Kalinowski J."/>
            <person name="Ruckert C."/>
        </authorList>
    </citation>
    <scope>NUCLEOTIDE SEQUENCE</scope>
    <source>
        <strain evidence="6">CCM 7905</strain>
    </source>
</reference>
<dbReference type="PANTHER" id="PTHR24421">
    <property type="entry name" value="NITRATE/NITRITE SENSOR PROTEIN NARX-RELATED"/>
    <property type="match status" value="1"/>
</dbReference>
<dbReference type="PANTHER" id="PTHR24421:SF63">
    <property type="entry name" value="SENSOR HISTIDINE KINASE DESK"/>
    <property type="match status" value="1"/>
</dbReference>